<evidence type="ECO:0000256" key="5">
    <source>
        <dbReference type="ARBA" id="ARBA00022815"/>
    </source>
</evidence>
<dbReference type="STRING" id="8167.A0A484CK85"/>
<dbReference type="GO" id="GO:0032277">
    <property type="term" value="P:negative regulation of gonadotropin secretion"/>
    <property type="evidence" value="ECO:0007669"/>
    <property type="project" value="TreeGrafter"/>
</dbReference>
<evidence type="ECO:0000256" key="4">
    <source>
        <dbReference type="ARBA" id="ARBA00022729"/>
    </source>
</evidence>
<dbReference type="GO" id="GO:0005102">
    <property type="term" value="F:signaling receptor binding"/>
    <property type="evidence" value="ECO:0007669"/>
    <property type="project" value="TreeGrafter"/>
</dbReference>
<evidence type="ECO:0000313" key="8">
    <source>
        <dbReference type="EMBL" id="TDH04192.1"/>
    </source>
</evidence>
<organism evidence="8 9">
    <name type="scientific">Perca flavescens</name>
    <name type="common">American yellow perch</name>
    <name type="synonym">Morone flavescens</name>
    <dbReference type="NCBI Taxonomy" id="8167"/>
    <lineage>
        <taxon>Eukaryota</taxon>
        <taxon>Metazoa</taxon>
        <taxon>Chordata</taxon>
        <taxon>Craniata</taxon>
        <taxon>Vertebrata</taxon>
        <taxon>Euteleostomi</taxon>
        <taxon>Actinopterygii</taxon>
        <taxon>Neopterygii</taxon>
        <taxon>Teleostei</taxon>
        <taxon>Neoteleostei</taxon>
        <taxon>Acanthomorphata</taxon>
        <taxon>Eupercaria</taxon>
        <taxon>Perciformes</taxon>
        <taxon>Percoidei</taxon>
        <taxon>Percidae</taxon>
        <taxon>Percinae</taxon>
        <taxon>Perca</taxon>
    </lineage>
</organism>
<proteinExistence type="inferred from homology"/>
<keyword evidence="4 7" id="KW-0732">Signal</keyword>
<dbReference type="InterPro" id="IPR026297">
    <property type="entry name" value="FMRFamide-related/fGRP"/>
</dbReference>
<evidence type="ECO:0000256" key="1">
    <source>
        <dbReference type="ARBA" id="ARBA00004613"/>
    </source>
</evidence>
<keyword evidence="9" id="KW-1185">Reference proteome</keyword>
<reference evidence="8 9" key="1">
    <citation type="submission" date="2019-01" db="EMBL/GenBank/DDBJ databases">
        <title>A chromosome-scale genome assembly of the yellow perch, Perca flavescens.</title>
        <authorList>
            <person name="Feron R."/>
            <person name="Morvezen R."/>
            <person name="Bestin A."/>
            <person name="Haffray P."/>
            <person name="Klopp C."/>
            <person name="Zahm M."/>
            <person name="Cabau C."/>
            <person name="Roques C."/>
            <person name="Donnadieu C."/>
            <person name="Bouchez O."/>
            <person name="Christie M."/>
            <person name="Larson W."/>
            <person name="Guiguen Y."/>
        </authorList>
    </citation>
    <scope>NUCLEOTIDE SEQUENCE [LARGE SCALE GENOMIC DNA]</scope>
    <source>
        <strain evidence="8">YP-PL-M2</strain>
        <tissue evidence="8">Blood</tissue>
    </source>
</reference>
<feature type="chain" id="PRO_5019786630" evidence="7">
    <location>
        <begin position="28"/>
        <end position="207"/>
    </location>
</feature>
<dbReference type="PANTHER" id="PTHR14403">
    <property type="entry name" value="RFAMIDE PEPTIDE GONADOTROPIN INHIBITORY HORMONE"/>
    <property type="match status" value="1"/>
</dbReference>
<name>A0A484CK85_PERFV</name>
<dbReference type="GO" id="GO:0005576">
    <property type="term" value="C:extracellular region"/>
    <property type="evidence" value="ECO:0007669"/>
    <property type="project" value="UniProtKB-SubCell"/>
</dbReference>
<evidence type="ECO:0000313" key="9">
    <source>
        <dbReference type="Proteomes" id="UP000295070"/>
    </source>
</evidence>
<sequence length="207" mass="23157">MAPAVNMLLTVFLSALLMLGGLGGTAASDLQVYGKSIHSDTTLLSINDGRHTVSKQPHHQTKSEIRRSLDPNSFNVHVTPTPRKISLPTFIKLHPPTAKPPHLHANMPMRFGRESFPDNDKDPNTTPNLPQRFGRSWEVIRMCAECPDVLEALNPVPQRFGRSGPYWRLLRTLANAPLVNTGMHWAEVFDFRASSEEVEIQEKTFKG</sequence>
<dbReference type="GO" id="GO:0007218">
    <property type="term" value="P:neuropeptide signaling pathway"/>
    <property type="evidence" value="ECO:0007669"/>
    <property type="project" value="UniProtKB-KW"/>
</dbReference>
<evidence type="ECO:0000256" key="2">
    <source>
        <dbReference type="ARBA" id="ARBA00006356"/>
    </source>
</evidence>
<evidence type="ECO:0000256" key="7">
    <source>
        <dbReference type="SAM" id="SignalP"/>
    </source>
</evidence>
<comment type="caution">
    <text evidence="8">The sequence shown here is derived from an EMBL/GenBank/DDBJ whole genome shotgun (WGS) entry which is preliminary data.</text>
</comment>
<gene>
    <name evidence="8" type="ORF">EPR50_G00150560</name>
</gene>
<feature type="signal peptide" evidence="7">
    <location>
        <begin position="1"/>
        <end position="27"/>
    </location>
</feature>
<dbReference type="PANTHER" id="PTHR14403:SF6">
    <property type="entry name" value="PRO-FMRFAMIDE-RELATED NEUROPEPTIDE VF"/>
    <property type="match status" value="1"/>
</dbReference>
<dbReference type="Proteomes" id="UP000295070">
    <property type="component" value="Chromosome 14"/>
</dbReference>
<dbReference type="AlphaFoldDB" id="A0A484CK85"/>
<evidence type="ECO:0000256" key="6">
    <source>
        <dbReference type="ARBA" id="ARBA00023320"/>
    </source>
</evidence>
<accession>A0A484CK85</accession>
<comment type="similarity">
    <text evidence="2">Belongs to the FARP (FMRFamide related peptide) family.</text>
</comment>
<keyword evidence="6" id="KW-0527">Neuropeptide</keyword>
<evidence type="ECO:0000256" key="3">
    <source>
        <dbReference type="ARBA" id="ARBA00022525"/>
    </source>
</evidence>
<dbReference type="EMBL" id="SCKG01000014">
    <property type="protein sequence ID" value="TDH04192.1"/>
    <property type="molecule type" value="Genomic_DNA"/>
</dbReference>
<comment type="subcellular location">
    <subcellularLocation>
        <location evidence="1">Secreted</location>
    </subcellularLocation>
</comment>
<keyword evidence="5" id="KW-0027">Amidation</keyword>
<protein>
    <submittedName>
        <fullName evidence="8">Uncharacterized protein</fullName>
    </submittedName>
</protein>
<keyword evidence="3" id="KW-0964">Secreted</keyword>